<dbReference type="AlphaFoldDB" id="A0A285UCX3"/>
<organism evidence="2 3">
    <name type="scientific">Ureibacillus acetophenoni</name>
    <dbReference type="NCBI Taxonomy" id="614649"/>
    <lineage>
        <taxon>Bacteria</taxon>
        <taxon>Bacillati</taxon>
        <taxon>Bacillota</taxon>
        <taxon>Bacilli</taxon>
        <taxon>Bacillales</taxon>
        <taxon>Caryophanaceae</taxon>
        <taxon>Ureibacillus</taxon>
    </lineage>
</organism>
<reference evidence="3" key="1">
    <citation type="submission" date="2017-08" db="EMBL/GenBank/DDBJ databases">
        <authorList>
            <person name="Varghese N."/>
            <person name="Submissions S."/>
        </authorList>
    </citation>
    <scope>NUCLEOTIDE SEQUENCE [LARGE SCALE GENOMIC DNA]</scope>
    <source>
        <strain evidence="3">JC23</strain>
    </source>
</reference>
<evidence type="ECO:0000313" key="2">
    <source>
        <dbReference type="EMBL" id="SOC39755.1"/>
    </source>
</evidence>
<keyword evidence="2" id="KW-0808">Transferase</keyword>
<gene>
    <name evidence="2" type="ORF">SAMN05877842_106101</name>
</gene>
<dbReference type="GO" id="GO:1905502">
    <property type="term" value="F:acetyl-CoA binding"/>
    <property type="evidence" value="ECO:0007669"/>
    <property type="project" value="TreeGrafter"/>
</dbReference>
<dbReference type="InterPro" id="IPR039840">
    <property type="entry name" value="NAA80"/>
</dbReference>
<dbReference type="InterPro" id="IPR016181">
    <property type="entry name" value="Acyl_CoA_acyltransferase"/>
</dbReference>
<feature type="domain" description="N-acetyltransferase" evidence="1">
    <location>
        <begin position="5"/>
        <end position="153"/>
    </location>
</feature>
<dbReference type="Proteomes" id="UP000219252">
    <property type="component" value="Unassembled WGS sequence"/>
</dbReference>
<dbReference type="GO" id="GO:0008080">
    <property type="term" value="F:N-acetyltransferase activity"/>
    <property type="evidence" value="ECO:0007669"/>
    <property type="project" value="InterPro"/>
</dbReference>
<accession>A0A285UCX3</accession>
<sequence length="154" mass="18170">MIEIVEIKDRTDLFDQAIDFIWGYWGNEQNFHFYHDCMKHSATTKSDLPRFYIALQNEKIIGSYALLRNDLISRQDLTPWFACLYVVPESRGQKVGEALLNHAIQETRKIGYETLYLCTDIDGYYEKYGWKHSTNAYLFNGEETKVYEKSTQVK</sequence>
<keyword evidence="3" id="KW-1185">Reference proteome</keyword>
<dbReference type="InterPro" id="IPR000182">
    <property type="entry name" value="GNAT_dom"/>
</dbReference>
<dbReference type="Pfam" id="PF13508">
    <property type="entry name" value="Acetyltransf_7"/>
    <property type="match status" value="1"/>
</dbReference>
<dbReference type="Gene3D" id="3.40.630.30">
    <property type="match status" value="1"/>
</dbReference>
<name>A0A285UCX3_9BACL</name>
<dbReference type="GO" id="GO:0005737">
    <property type="term" value="C:cytoplasm"/>
    <property type="evidence" value="ECO:0007669"/>
    <property type="project" value="TreeGrafter"/>
</dbReference>
<dbReference type="RefSeq" id="WP_170949459.1">
    <property type="nucleotide sequence ID" value="NZ_OBQC01000006.1"/>
</dbReference>
<dbReference type="CDD" id="cd04301">
    <property type="entry name" value="NAT_SF"/>
    <property type="match status" value="1"/>
</dbReference>
<protein>
    <submittedName>
        <fullName evidence="2">Acetyltransferase (GNAT) family protein</fullName>
    </submittedName>
</protein>
<evidence type="ECO:0000313" key="3">
    <source>
        <dbReference type="Proteomes" id="UP000219252"/>
    </source>
</evidence>
<dbReference type="PANTHER" id="PTHR13538">
    <property type="entry name" value="N-ACETYLTRANSFERASE 6"/>
    <property type="match status" value="1"/>
</dbReference>
<evidence type="ECO:0000259" key="1">
    <source>
        <dbReference type="PROSITE" id="PS51186"/>
    </source>
</evidence>
<dbReference type="PANTHER" id="PTHR13538:SF4">
    <property type="entry name" value="N-ALPHA-ACETYLTRANSFERASE 80"/>
    <property type="match status" value="1"/>
</dbReference>
<dbReference type="EMBL" id="OBQC01000006">
    <property type="protein sequence ID" value="SOC39755.1"/>
    <property type="molecule type" value="Genomic_DNA"/>
</dbReference>
<proteinExistence type="predicted"/>
<dbReference type="PROSITE" id="PS51186">
    <property type="entry name" value="GNAT"/>
    <property type="match status" value="1"/>
</dbReference>
<dbReference type="SUPFAM" id="SSF55729">
    <property type="entry name" value="Acyl-CoA N-acyltransferases (Nat)"/>
    <property type="match status" value="1"/>
</dbReference>